<dbReference type="PANTHER" id="PTHR30097:SF4">
    <property type="entry name" value="SLR6042 PROTEIN"/>
    <property type="match status" value="1"/>
</dbReference>
<dbReference type="KEGG" id="svp:Pan189_19390"/>
<dbReference type="Gene3D" id="1.10.287.470">
    <property type="entry name" value="Helix hairpin bin"/>
    <property type="match status" value="1"/>
</dbReference>
<dbReference type="InterPro" id="IPR051909">
    <property type="entry name" value="MFP_Cation_Efflux"/>
</dbReference>
<gene>
    <name evidence="3" type="ORF">Pan189_19390</name>
</gene>
<sequence length="567" mass="63590">MRLLSFTAPARSPFIQSEVALAMKTNITAVRLSRFLLAIAVCVVLAAFFVPSVHSGVSGIIASLRSSPASMDDDHHDDDHHDDDHHDDDHHDDDHHDDDHHDDDHHDDDHHDDNHHAEHDHHDHAHGDHDDHHFDDHHDEPEFSHIELSPQAMRSIGLTGDALQNVELTTFRRSISVPAVIAERPGHSRVTIATPLTGVIEKVHVLEGQAVEPGTLMFEVRLTHEDLVRTQTEFLRTLGELDVEQREINRLEVVTRSGAVARKLLLESEYEQAKLRAIRDAQRESLRLHGLSEKQVTQIEDSRRLLKELQIFAPAIDGHGAEKFDFADSRPASEGVESIPKIRTAALSESVHFGPLVLKTMRIQPGEAVQAGQTLCDLADYDLLYIEGHAFEQDVAAIRAIAGQGWPVEAVFENAGREREIIHDLPFAYLANEVDRDERTLKFYVRLPNEITADRSVDGKRYIEWRYVPGRRIELRVPIEQWENQIVLPADAVARDGVESFVYRQEGDEFEQIPVTVMFRDQMTVVIANDGSINPGDIVAGLGAHQLHLAIENQSGGGVDPHAGHSH</sequence>
<dbReference type="Gene3D" id="2.40.50.100">
    <property type="match status" value="1"/>
</dbReference>
<name>A0A517R0Y5_9PLAN</name>
<dbReference type="Gene3D" id="2.40.420.20">
    <property type="match status" value="1"/>
</dbReference>
<reference evidence="3 4" key="1">
    <citation type="submission" date="2019-02" db="EMBL/GenBank/DDBJ databases">
        <title>Deep-cultivation of Planctomycetes and their phenomic and genomic characterization uncovers novel biology.</title>
        <authorList>
            <person name="Wiegand S."/>
            <person name="Jogler M."/>
            <person name="Boedeker C."/>
            <person name="Pinto D."/>
            <person name="Vollmers J."/>
            <person name="Rivas-Marin E."/>
            <person name="Kohn T."/>
            <person name="Peeters S.H."/>
            <person name="Heuer A."/>
            <person name="Rast P."/>
            <person name="Oberbeckmann S."/>
            <person name="Bunk B."/>
            <person name="Jeske O."/>
            <person name="Meyerdierks A."/>
            <person name="Storesund J.E."/>
            <person name="Kallscheuer N."/>
            <person name="Luecker S."/>
            <person name="Lage O.M."/>
            <person name="Pohl T."/>
            <person name="Merkel B.J."/>
            <person name="Hornburger P."/>
            <person name="Mueller R.-W."/>
            <person name="Bruemmer F."/>
            <person name="Labrenz M."/>
            <person name="Spormann A.M."/>
            <person name="Op den Camp H."/>
            <person name="Overmann J."/>
            <person name="Amann R."/>
            <person name="Jetten M.S.M."/>
            <person name="Mascher T."/>
            <person name="Medema M.H."/>
            <person name="Devos D.P."/>
            <person name="Kaster A.-K."/>
            <person name="Ovreas L."/>
            <person name="Rohde M."/>
            <person name="Galperin M.Y."/>
            <person name="Jogler C."/>
        </authorList>
    </citation>
    <scope>NUCLEOTIDE SEQUENCE [LARGE SCALE GENOMIC DNA]</scope>
    <source>
        <strain evidence="3 4">Pan189</strain>
    </source>
</reference>
<keyword evidence="1" id="KW-0813">Transport</keyword>
<proteinExistence type="predicted"/>
<dbReference type="Proteomes" id="UP000317318">
    <property type="component" value="Chromosome"/>
</dbReference>
<feature type="region of interest" description="Disordered" evidence="2">
    <location>
        <begin position="68"/>
        <end position="140"/>
    </location>
</feature>
<dbReference type="EMBL" id="CP036268">
    <property type="protein sequence ID" value="QDT37559.1"/>
    <property type="molecule type" value="Genomic_DNA"/>
</dbReference>
<evidence type="ECO:0000313" key="3">
    <source>
        <dbReference type="EMBL" id="QDT37559.1"/>
    </source>
</evidence>
<evidence type="ECO:0000256" key="2">
    <source>
        <dbReference type="SAM" id="MobiDB-lite"/>
    </source>
</evidence>
<dbReference type="AlphaFoldDB" id="A0A517R0Y5"/>
<evidence type="ECO:0000313" key="4">
    <source>
        <dbReference type="Proteomes" id="UP000317318"/>
    </source>
</evidence>
<protein>
    <submittedName>
        <fullName evidence="3">Uncharacterized protein</fullName>
    </submittedName>
</protein>
<feature type="compositionally biased region" description="Basic and acidic residues" evidence="2">
    <location>
        <begin position="72"/>
        <end position="140"/>
    </location>
</feature>
<accession>A0A517R0Y5</accession>
<evidence type="ECO:0000256" key="1">
    <source>
        <dbReference type="ARBA" id="ARBA00022448"/>
    </source>
</evidence>
<dbReference type="GO" id="GO:0015679">
    <property type="term" value="P:plasma membrane copper ion transport"/>
    <property type="evidence" value="ECO:0007669"/>
    <property type="project" value="TreeGrafter"/>
</dbReference>
<dbReference type="PANTHER" id="PTHR30097">
    <property type="entry name" value="CATION EFFLUX SYSTEM PROTEIN CUSB"/>
    <property type="match status" value="1"/>
</dbReference>
<keyword evidence="4" id="KW-1185">Reference proteome</keyword>
<dbReference type="GO" id="GO:0030313">
    <property type="term" value="C:cell envelope"/>
    <property type="evidence" value="ECO:0007669"/>
    <property type="project" value="TreeGrafter"/>
</dbReference>
<organism evidence="3 4">
    <name type="scientific">Stratiformator vulcanicus</name>
    <dbReference type="NCBI Taxonomy" id="2527980"/>
    <lineage>
        <taxon>Bacteria</taxon>
        <taxon>Pseudomonadati</taxon>
        <taxon>Planctomycetota</taxon>
        <taxon>Planctomycetia</taxon>
        <taxon>Planctomycetales</taxon>
        <taxon>Planctomycetaceae</taxon>
        <taxon>Stratiformator</taxon>
    </lineage>
</organism>
<dbReference type="GO" id="GO:0060003">
    <property type="term" value="P:copper ion export"/>
    <property type="evidence" value="ECO:0007669"/>
    <property type="project" value="TreeGrafter"/>
</dbReference>